<dbReference type="InterPro" id="IPR043129">
    <property type="entry name" value="ATPase_NBD"/>
</dbReference>
<dbReference type="PANTHER" id="PTHR43435">
    <property type="entry name" value="RIBULOKINASE"/>
    <property type="match status" value="1"/>
</dbReference>
<dbReference type="GO" id="GO:0005737">
    <property type="term" value="C:cytoplasm"/>
    <property type="evidence" value="ECO:0007669"/>
    <property type="project" value="TreeGrafter"/>
</dbReference>
<dbReference type="GO" id="GO:0019321">
    <property type="term" value="P:pentose metabolic process"/>
    <property type="evidence" value="ECO:0007669"/>
    <property type="project" value="TreeGrafter"/>
</dbReference>
<evidence type="ECO:0000256" key="2">
    <source>
        <dbReference type="ARBA" id="ARBA00022777"/>
    </source>
</evidence>
<evidence type="ECO:0000259" key="3">
    <source>
        <dbReference type="Pfam" id="PF02782"/>
    </source>
</evidence>
<reference evidence="4" key="1">
    <citation type="journal article" date="2021" name="Microorganisms">
        <title>Acidisoma silvae sp. nov. and Acidisomacellulosilytica sp. nov., Two Acidophilic Bacteria Isolated from Decaying Wood, Hydrolyzing Cellulose and Producing Poly-3-hydroxybutyrate.</title>
        <authorList>
            <person name="Mieszkin S."/>
            <person name="Pouder E."/>
            <person name="Uroz S."/>
            <person name="Simon-Colin C."/>
            <person name="Alain K."/>
        </authorList>
    </citation>
    <scope>NUCLEOTIDE SEQUENCE</scope>
    <source>
        <strain evidence="4">HW T2.11</strain>
    </source>
</reference>
<dbReference type="AlphaFoldDB" id="A0A963YVF5"/>
<evidence type="ECO:0000256" key="1">
    <source>
        <dbReference type="ARBA" id="ARBA00022679"/>
    </source>
</evidence>
<dbReference type="InterPro" id="IPR018485">
    <property type="entry name" value="FGGY_C"/>
</dbReference>
<feature type="domain" description="Carbohydrate kinase FGGY C-terminal" evidence="3">
    <location>
        <begin position="270"/>
        <end position="458"/>
    </location>
</feature>
<evidence type="ECO:0000313" key="4">
    <source>
        <dbReference type="EMBL" id="MCB8877539.1"/>
    </source>
</evidence>
<dbReference type="GO" id="GO:0019150">
    <property type="term" value="F:D-ribulokinase activity"/>
    <property type="evidence" value="ECO:0007669"/>
    <property type="project" value="TreeGrafter"/>
</dbReference>
<comment type="caution">
    <text evidence="4">The sequence shown here is derived from an EMBL/GenBank/DDBJ whole genome shotgun (WGS) entry which is preliminary data.</text>
</comment>
<gene>
    <name evidence="4" type="ORF">ASILVAE211_20255</name>
</gene>
<organism evidence="4 5">
    <name type="scientific">Acidisoma silvae</name>
    <dbReference type="NCBI Taxonomy" id="2802396"/>
    <lineage>
        <taxon>Bacteria</taxon>
        <taxon>Pseudomonadati</taxon>
        <taxon>Pseudomonadota</taxon>
        <taxon>Alphaproteobacteria</taxon>
        <taxon>Acetobacterales</taxon>
        <taxon>Acidocellaceae</taxon>
        <taxon>Acidisoma</taxon>
    </lineage>
</organism>
<dbReference type="Proteomes" id="UP000708298">
    <property type="component" value="Unassembled WGS sequence"/>
</dbReference>
<proteinExistence type="predicted"/>
<name>A0A963YVF5_9PROT</name>
<reference evidence="4" key="2">
    <citation type="submission" date="2021-01" db="EMBL/GenBank/DDBJ databases">
        <authorList>
            <person name="Mieszkin S."/>
            <person name="Pouder E."/>
            <person name="Alain K."/>
        </authorList>
    </citation>
    <scope>NUCLEOTIDE SEQUENCE</scope>
    <source>
        <strain evidence="4">HW T2.11</strain>
    </source>
</reference>
<evidence type="ECO:0000313" key="5">
    <source>
        <dbReference type="Proteomes" id="UP000708298"/>
    </source>
</evidence>
<dbReference type="InterPro" id="IPR000577">
    <property type="entry name" value="Carb_kinase_FGGY"/>
</dbReference>
<keyword evidence="1" id="KW-0808">Transferase</keyword>
<dbReference type="Pfam" id="PF02782">
    <property type="entry name" value="FGGY_C"/>
    <property type="match status" value="1"/>
</dbReference>
<sequence length="529" mass="56313">MTGFIIGLDFGTLSLRGVLINAATGKAEANQAADYRHGVMTSHLPSGRRLPPQYALQDAADYSEAAESVLRHLGQGRHILGIGLDFTASSPLPARADGTPLSALHPDEPHAYVKLWKHAAAQPLADAINARGGDFLESCGGRLSGEWMLPKAAQIQQEAPAIWDQAARFIESGDWMTWQLTGIERRSLDFAAYKAQYRPGISYPDDVVPGLADRLGMPATVGTAVGPLNDDWRRRTGILGAAIVAVAVIDSHAVLPAVGAVRPGAWVGALGTSAAYLLLEDKPLPLPPGLEACAEGAVLPELWCYEAGQAGFGDMLGWFVQTFPRDADLARNFALYNAEAAGLAPGENHLVALDWWSGNRVPYADSHLSGLLAGFTMGTTGAGIYRALLESLCYGAHFVKDCLTQGGLAVSEILLTSGLAHRNPLLVQIMADVLGQDITVPALENPTAVGAAIHGAVAGGVVADFTEGAMRFGASAGTLYHCDDRQHSAYQRIYRSYRQLAEDKTVRDTLHDLNHHQQNAFLGSARDMA</sequence>
<accession>A0A963YVF5</accession>
<dbReference type="RefSeq" id="WP_227323187.1">
    <property type="nucleotide sequence ID" value="NZ_JAESVB010000014.1"/>
</dbReference>
<dbReference type="EMBL" id="JAESVB010000014">
    <property type="protein sequence ID" value="MCB8877539.1"/>
    <property type="molecule type" value="Genomic_DNA"/>
</dbReference>
<dbReference type="Gene3D" id="3.30.420.40">
    <property type="match status" value="2"/>
</dbReference>
<keyword evidence="5" id="KW-1185">Reference proteome</keyword>
<dbReference type="PANTHER" id="PTHR43435:SF4">
    <property type="entry name" value="FGGY CARBOHYDRATE KINASE DOMAIN-CONTAINING PROTEIN"/>
    <property type="match status" value="1"/>
</dbReference>
<dbReference type="PIRSF" id="PIRSF000538">
    <property type="entry name" value="GlpK"/>
    <property type="match status" value="1"/>
</dbReference>
<protein>
    <recommendedName>
        <fullName evidence="3">Carbohydrate kinase FGGY C-terminal domain-containing protein</fullName>
    </recommendedName>
</protein>
<dbReference type="SUPFAM" id="SSF53067">
    <property type="entry name" value="Actin-like ATPase domain"/>
    <property type="match status" value="2"/>
</dbReference>
<keyword evidence="2" id="KW-0418">Kinase</keyword>